<keyword evidence="1" id="KW-0812">Transmembrane</keyword>
<gene>
    <name evidence="3" type="ORF">FVO59_14300</name>
</gene>
<dbReference type="Pfam" id="PF03779">
    <property type="entry name" value="SPW"/>
    <property type="match status" value="1"/>
</dbReference>
<dbReference type="RefSeq" id="WP_182253243.1">
    <property type="nucleotide sequence ID" value="NZ_CP043732.1"/>
</dbReference>
<evidence type="ECO:0000259" key="2">
    <source>
        <dbReference type="Pfam" id="PF03779"/>
    </source>
</evidence>
<feature type="transmembrane region" description="Helical" evidence="1">
    <location>
        <begin position="37"/>
        <end position="58"/>
    </location>
</feature>
<keyword evidence="1" id="KW-0472">Membrane</keyword>
<evidence type="ECO:0000256" key="1">
    <source>
        <dbReference type="SAM" id="Phobius"/>
    </source>
</evidence>
<feature type="transmembrane region" description="Helical" evidence="1">
    <location>
        <begin position="70"/>
        <end position="90"/>
    </location>
</feature>
<feature type="transmembrane region" description="Helical" evidence="1">
    <location>
        <begin position="96"/>
        <end position="113"/>
    </location>
</feature>
<dbReference type="Proteomes" id="UP000515708">
    <property type="component" value="Chromosome"/>
</dbReference>
<protein>
    <recommendedName>
        <fullName evidence="2">SPW repeat-containing integral membrane domain-containing protein</fullName>
    </recommendedName>
</protein>
<evidence type="ECO:0000313" key="3">
    <source>
        <dbReference type="EMBL" id="QMU98225.1"/>
    </source>
</evidence>
<dbReference type="AlphaFoldDB" id="A0A7D8AKP8"/>
<evidence type="ECO:0000313" key="4">
    <source>
        <dbReference type="Proteomes" id="UP000515708"/>
    </source>
</evidence>
<proteinExistence type="predicted"/>
<sequence length="128" mass="13581">MRFIPTKVHGVLDYLVGIALIAAPWLFGFAAMGGPAVVIPIVLGIGLIVYSLLTSYEWGPIKLIPMPVHLAFDVVASLFLALSPWLFGFISAAPNAWVPHVVVGITVIIVVIFSEPQPARAVPAAARA</sequence>
<reference evidence="3 4" key="1">
    <citation type="journal article" date="2020" name="Front. Microbiol.">
        <title>Design of Bacterial Strain-Specific qPCR Assays Using NGS Data and Publicly Available Resources and Its Application to Track Biocontrol Strains.</title>
        <authorList>
            <person name="Hernandez I."/>
            <person name="Sant C."/>
            <person name="Martinez R."/>
            <person name="Fernandez C."/>
        </authorList>
    </citation>
    <scope>NUCLEOTIDE SEQUENCE [LARGE SCALE GENOMIC DNA]</scope>
    <source>
        <strain evidence="3 4">B24</strain>
    </source>
</reference>
<dbReference type="InterPro" id="IPR005530">
    <property type="entry name" value="SPW"/>
</dbReference>
<feature type="domain" description="SPW repeat-containing integral membrane" evidence="2">
    <location>
        <begin position="9"/>
        <end position="110"/>
    </location>
</feature>
<accession>A0A7D8AKP8</accession>
<keyword evidence="1" id="KW-1133">Transmembrane helix</keyword>
<feature type="transmembrane region" description="Helical" evidence="1">
    <location>
        <begin position="12"/>
        <end position="31"/>
    </location>
</feature>
<name>A0A7D8AKP8_9MICO</name>
<dbReference type="EMBL" id="CP043732">
    <property type="protein sequence ID" value="QMU98225.1"/>
    <property type="molecule type" value="Genomic_DNA"/>
</dbReference>
<organism evidence="3 4">
    <name type="scientific">Microbacterium esteraromaticum</name>
    <dbReference type="NCBI Taxonomy" id="57043"/>
    <lineage>
        <taxon>Bacteria</taxon>
        <taxon>Bacillati</taxon>
        <taxon>Actinomycetota</taxon>
        <taxon>Actinomycetes</taxon>
        <taxon>Micrococcales</taxon>
        <taxon>Microbacteriaceae</taxon>
        <taxon>Microbacterium</taxon>
    </lineage>
</organism>